<evidence type="ECO:0000256" key="1">
    <source>
        <dbReference type="ARBA" id="ARBA00004141"/>
    </source>
</evidence>
<feature type="transmembrane region" description="Helical" evidence="14">
    <location>
        <begin position="247"/>
        <end position="271"/>
    </location>
</feature>
<keyword evidence="8 15" id="KW-0732">Signal</keyword>
<dbReference type="GO" id="GO:0005576">
    <property type="term" value="C:extracellular region"/>
    <property type="evidence" value="ECO:0007669"/>
    <property type="project" value="UniProtKB-SubCell"/>
</dbReference>
<evidence type="ECO:0000256" key="6">
    <source>
        <dbReference type="ARBA" id="ARBA00022622"/>
    </source>
</evidence>
<evidence type="ECO:0000259" key="16">
    <source>
        <dbReference type="Pfam" id="PF05730"/>
    </source>
</evidence>
<dbReference type="Pfam" id="PF05730">
    <property type="entry name" value="CFEM"/>
    <property type="match status" value="1"/>
</dbReference>
<evidence type="ECO:0000256" key="5">
    <source>
        <dbReference type="ARBA" id="ARBA00022525"/>
    </source>
</evidence>
<keyword evidence="7 14" id="KW-0812">Transmembrane</keyword>
<dbReference type="InterPro" id="IPR008427">
    <property type="entry name" value="Extracellular_membr_CFEM_dom"/>
</dbReference>
<keyword evidence="11" id="KW-1015">Disulfide bond</keyword>
<dbReference type="InterPro" id="IPR052337">
    <property type="entry name" value="SAT4-like"/>
</dbReference>
<keyword evidence="6" id="KW-0336">GPI-anchor</keyword>
<feature type="transmembrane region" description="Helical" evidence="14">
    <location>
        <begin position="205"/>
        <end position="227"/>
    </location>
</feature>
<comment type="similarity">
    <text evidence="13">Belongs to the SAT4 family.</text>
</comment>
<evidence type="ECO:0000256" key="14">
    <source>
        <dbReference type="SAM" id="Phobius"/>
    </source>
</evidence>
<keyword evidence="6" id="KW-0325">Glycoprotein</keyword>
<evidence type="ECO:0000313" key="19">
    <source>
        <dbReference type="Proteomes" id="UP000469559"/>
    </source>
</evidence>
<evidence type="ECO:0000259" key="17">
    <source>
        <dbReference type="Pfam" id="PF20684"/>
    </source>
</evidence>
<evidence type="ECO:0000313" key="18">
    <source>
        <dbReference type="EMBL" id="TVY16196.1"/>
    </source>
</evidence>
<evidence type="ECO:0000256" key="3">
    <source>
        <dbReference type="ARBA" id="ARBA00004613"/>
    </source>
</evidence>
<dbReference type="OrthoDB" id="5329176at2759"/>
<keyword evidence="5" id="KW-0964">Secreted</keyword>
<evidence type="ECO:0000256" key="15">
    <source>
        <dbReference type="SAM" id="SignalP"/>
    </source>
</evidence>
<evidence type="ECO:0000256" key="8">
    <source>
        <dbReference type="ARBA" id="ARBA00022729"/>
    </source>
</evidence>
<dbReference type="EMBL" id="QGMF01000399">
    <property type="protein sequence ID" value="TVY16196.1"/>
    <property type="molecule type" value="Genomic_DNA"/>
</dbReference>
<evidence type="ECO:0000256" key="9">
    <source>
        <dbReference type="ARBA" id="ARBA00022989"/>
    </source>
</evidence>
<comment type="subcellular location">
    <subcellularLocation>
        <location evidence="2">Membrane</location>
        <topology evidence="2">Lipid-anchor</topology>
        <topology evidence="2">GPI-anchor</topology>
    </subcellularLocation>
    <subcellularLocation>
        <location evidence="1">Membrane</location>
        <topology evidence="1">Multi-pass membrane protein</topology>
    </subcellularLocation>
    <subcellularLocation>
        <location evidence="3">Secreted</location>
    </subcellularLocation>
</comment>
<feature type="transmembrane region" description="Helical" evidence="14">
    <location>
        <begin position="283"/>
        <end position="308"/>
    </location>
</feature>
<feature type="transmembrane region" description="Helical" evidence="14">
    <location>
        <begin position="91"/>
        <end position="111"/>
    </location>
</feature>
<evidence type="ECO:0000256" key="13">
    <source>
        <dbReference type="ARBA" id="ARBA00038359"/>
    </source>
</evidence>
<organism evidence="18 19">
    <name type="scientific">Lachnellula arida</name>
    <dbReference type="NCBI Taxonomy" id="1316785"/>
    <lineage>
        <taxon>Eukaryota</taxon>
        <taxon>Fungi</taxon>
        <taxon>Dikarya</taxon>
        <taxon>Ascomycota</taxon>
        <taxon>Pezizomycotina</taxon>
        <taxon>Leotiomycetes</taxon>
        <taxon>Helotiales</taxon>
        <taxon>Lachnaceae</taxon>
        <taxon>Lachnellula</taxon>
    </lineage>
</organism>
<name>A0A8T9B9M6_9HELO</name>
<feature type="domain" description="Rhodopsin" evidence="17">
    <location>
        <begin position="111"/>
        <end position="320"/>
    </location>
</feature>
<feature type="chain" id="PRO_5035827540" description="Extracellular membrane protein CFEM domain-containing protein" evidence="15">
    <location>
        <begin position="20"/>
        <end position="383"/>
    </location>
</feature>
<dbReference type="PANTHER" id="PTHR33048">
    <property type="entry name" value="PTH11-LIKE INTEGRAL MEMBRANE PROTEIN (AFU_ORTHOLOGUE AFUA_5G11245)"/>
    <property type="match status" value="1"/>
</dbReference>
<evidence type="ECO:0000256" key="11">
    <source>
        <dbReference type="ARBA" id="ARBA00023157"/>
    </source>
</evidence>
<evidence type="ECO:0000256" key="4">
    <source>
        <dbReference type="ARBA" id="ARBA00010031"/>
    </source>
</evidence>
<dbReference type="AlphaFoldDB" id="A0A8T9B9M6"/>
<keyword evidence="19" id="KW-1185">Reference proteome</keyword>
<sequence>MLFTHILLYIFITVAAGSANITYSQCSIDCISTGLGASPMLFSDLSSSCKNSTLQASISECVYAKCNYTEQWTPAFVHHQLCGRVRIKSRVWPLAIAGIFCVSISLLAVVLRCCSRYAVARKFGYDDVTIVVAAVFFIGFGVLHLYNVFVNGFGRHFWNIDPSKVTQLLTVFWFAQISYIIVLIPVKTSILLFYLRIFPGSGFKVISLTTIAAVLLSGVAFIFALIFQCSPVSGVWDKSITSKCVSLNLIAYVAGGIAVALDVVILILPIPKCIELHMNTRKELGVIFIFGLGSVACATNIIRLIYIINYSNSIDQTCKEQCYTHYLVFHRYLHRNNLRLPPLHMDPFKPLIPLRLRQQQHPLDKSVQAIHIFDLHTNPSTTT</sequence>
<dbReference type="GO" id="GO:0098552">
    <property type="term" value="C:side of membrane"/>
    <property type="evidence" value="ECO:0007669"/>
    <property type="project" value="UniProtKB-KW"/>
</dbReference>
<keyword evidence="9 14" id="KW-1133">Transmembrane helix</keyword>
<evidence type="ECO:0000256" key="10">
    <source>
        <dbReference type="ARBA" id="ARBA00023136"/>
    </source>
</evidence>
<dbReference type="InterPro" id="IPR049326">
    <property type="entry name" value="Rhodopsin_dom_fungi"/>
</dbReference>
<accession>A0A8T9B9M6</accession>
<comment type="similarity">
    <text evidence="4">Belongs to the RBT5 family.</text>
</comment>
<keyword evidence="10 14" id="KW-0472">Membrane</keyword>
<dbReference type="Pfam" id="PF20684">
    <property type="entry name" value="Fung_rhodopsin"/>
    <property type="match status" value="1"/>
</dbReference>
<evidence type="ECO:0008006" key="20">
    <source>
        <dbReference type="Google" id="ProtNLM"/>
    </source>
</evidence>
<feature type="transmembrane region" description="Helical" evidence="14">
    <location>
        <begin position="169"/>
        <end position="193"/>
    </location>
</feature>
<keyword evidence="12" id="KW-0449">Lipoprotein</keyword>
<dbReference type="PANTHER" id="PTHR33048:SF18">
    <property type="entry name" value="INTEGRAL MEMBRANE PROTEIN"/>
    <property type="match status" value="1"/>
</dbReference>
<proteinExistence type="inferred from homology"/>
<gene>
    <name evidence="18" type="ORF">LARI1_G005756</name>
</gene>
<protein>
    <recommendedName>
        <fullName evidence="20">Extracellular membrane protein CFEM domain-containing protein</fullName>
    </recommendedName>
</protein>
<feature type="transmembrane region" description="Helical" evidence="14">
    <location>
        <begin position="123"/>
        <end position="149"/>
    </location>
</feature>
<dbReference type="Proteomes" id="UP000469559">
    <property type="component" value="Unassembled WGS sequence"/>
</dbReference>
<feature type="domain" description="CFEM" evidence="16">
    <location>
        <begin position="23"/>
        <end position="82"/>
    </location>
</feature>
<comment type="caution">
    <text evidence="18">The sequence shown here is derived from an EMBL/GenBank/DDBJ whole genome shotgun (WGS) entry which is preliminary data.</text>
</comment>
<evidence type="ECO:0000256" key="12">
    <source>
        <dbReference type="ARBA" id="ARBA00023288"/>
    </source>
</evidence>
<evidence type="ECO:0000256" key="7">
    <source>
        <dbReference type="ARBA" id="ARBA00022692"/>
    </source>
</evidence>
<reference evidence="18 19" key="1">
    <citation type="submission" date="2018-05" db="EMBL/GenBank/DDBJ databases">
        <title>Whole genome sequencing for identification of molecular markers to develop diagnostic detection tools for the regulated plant pathogen Lachnellula willkommii.</title>
        <authorList>
            <person name="Giroux E."/>
            <person name="Bilodeau G."/>
        </authorList>
    </citation>
    <scope>NUCLEOTIDE SEQUENCE [LARGE SCALE GENOMIC DNA]</scope>
    <source>
        <strain evidence="18 19">CBS 203.66</strain>
    </source>
</reference>
<evidence type="ECO:0000256" key="2">
    <source>
        <dbReference type="ARBA" id="ARBA00004589"/>
    </source>
</evidence>
<feature type="signal peptide" evidence="15">
    <location>
        <begin position="1"/>
        <end position="19"/>
    </location>
</feature>